<dbReference type="FunFam" id="1.20.81.30:FF:000001">
    <property type="entry name" value="Type II secretion system protein F"/>
    <property type="match status" value="2"/>
</dbReference>
<evidence type="ECO:0000256" key="8">
    <source>
        <dbReference type="SAM" id="Phobius"/>
    </source>
</evidence>
<dbReference type="Gene3D" id="1.20.81.30">
    <property type="entry name" value="Type II secretion system (T2SS), domain F"/>
    <property type="match status" value="2"/>
</dbReference>
<comment type="similarity">
    <text evidence="2">Belongs to the GSP F family.</text>
</comment>
<evidence type="ECO:0000256" key="3">
    <source>
        <dbReference type="ARBA" id="ARBA00022475"/>
    </source>
</evidence>
<dbReference type="PANTHER" id="PTHR30012">
    <property type="entry name" value="GENERAL SECRETION PATHWAY PROTEIN"/>
    <property type="match status" value="1"/>
</dbReference>
<feature type="transmembrane region" description="Helical" evidence="8">
    <location>
        <begin position="222"/>
        <end position="239"/>
    </location>
</feature>
<evidence type="ECO:0000313" key="11">
    <source>
        <dbReference type="Proteomes" id="UP000048841"/>
    </source>
</evidence>
<keyword evidence="7 8" id="KW-0472">Membrane</keyword>
<evidence type="ECO:0000256" key="4">
    <source>
        <dbReference type="ARBA" id="ARBA00022519"/>
    </source>
</evidence>
<feature type="transmembrane region" description="Helical" evidence="8">
    <location>
        <begin position="366"/>
        <end position="391"/>
    </location>
</feature>
<keyword evidence="3" id="KW-1003">Cell membrane</keyword>
<dbReference type="InterPro" id="IPR018076">
    <property type="entry name" value="T2SS_GspF_dom"/>
</dbReference>
<accession>A0A0H5GE11</accession>
<evidence type="ECO:0000256" key="1">
    <source>
        <dbReference type="ARBA" id="ARBA00004429"/>
    </source>
</evidence>
<dbReference type="InterPro" id="IPR042094">
    <property type="entry name" value="T2SS_GspF_sf"/>
</dbReference>
<dbReference type="EMBL" id="CGBR01000014">
    <property type="protein sequence ID" value="CFQ64027.1"/>
    <property type="molecule type" value="Genomic_DNA"/>
</dbReference>
<feature type="transmembrane region" description="Helical" evidence="8">
    <location>
        <begin position="168"/>
        <end position="194"/>
    </location>
</feature>
<dbReference type="InterPro" id="IPR003004">
    <property type="entry name" value="GspF/PilC"/>
</dbReference>
<dbReference type="GO" id="GO:0015628">
    <property type="term" value="P:protein secretion by the type II secretion system"/>
    <property type="evidence" value="ECO:0007669"/>
    <property type="project" value="TreeGrafter"/>
</dbReference>
<feature type="domain" description="Type II secretion system protein GspF" evidence="9">
    <location>
        <begin position="69"/>
        <end position="191"/>
    </location>
</feature>
<keyword evidence="6 8" id="KW-1133">Transmembrane helix</keyword>
<name>A0A0H5GE11_YEREN</name>
<reference evidence="10 11" key="1">
    <citation type="submission" date="2015-03" db="EMBL/GenBank/DDBJ databases">
        <authorList>
            <person name="Murphy D."/>
        </authorList>
    </citation>
    <scope>NUCLEOTIDE SEQUENCE [LARGE SCALE GENOMIC DNA]</scope>
    <source>
        <strain evidence="10 11">IP26249</strain>
    </source>
</reference>
<gene>
    <name evidence="10" type="primary">outF</name>
    <name evidence="10" type="ORF">ERS137941_02315</name>
</gene>
<dbReference type="GO" id="GO:0005886">
    <property type="term" value="C:plasma membrane"/>
    <property type="evidence" value="ECO:0007669"/>
    <property type="project" value="UniProtKB-SubCell"/>
</dbReference>
<dbReference type="AlphaFoldDB" id="A0A0H5GE11"/>
<comment type="subcellular location">
    <subcellularLocation>
        <location evidence="1">Cell inner membrane</location>
        <topology evidence="1">Multi-pass membrane protein</topology>
    </subcellularLocation>
</comment>
<evidence type="ECO:0000313" key="10">
    <source>
        <dbReference type="EMBL" id="CFQ64027.1"/>
    </source>
</evidence>
<evidence type="ECO:0000256" key="2">
    <source>
        <dbReference type="ARBA" id="ARBA00005745"/>
    </source>
</evidence>
<evidence type="ECO:0000259" key="9">
    <source>
        <dbReference type="Pfam" id="PF00482"/>
    </source>
</evidence>
<feature type="domain" description="Type II secretion system protein GspF" evidence="9">
    <location>
        <begin position="272"/>
        <end position="392"/>
    </location>
</feature>
<dbReference type="Pfam" id="PF00482">
    <property type="entry name" value="T2SSF"/>
    <property type="match status" value="2"/>
</dbReference>
<proteinExistence type="inferred from homology"/>
<evidence type="ECO:0000256" key="5">
    <source>
        <dbReference type="ARBA" id="ARBA00022692"/>
    </source>
</evidence>
<keyword evidence="4" id="KW-0997">Cell inner membrane</keyword>
<dbReference type="PANTHER" id="PTHR30012:SF0">
    <property type="entry name" value="TYPE II SECRETION SYSTEM PROTEIN F-RELATED"/>
    <property type="match status" value="1"/>
</dbReference>
<keyword evidence="5 8" id="KW-0812">Transmembrane</keyword>
<sequence>MPVYEYTAKNNKGIKIKGCVEADNILAARQVIYQRKLCLLNIKIKRISRFAQWMTFLNTINNRDLILITRQMSILVNAAIPLDEALALIENQSTKSKVDSVIHKIRKRVLEGHSLSDSLSQFPAIFNSLYRSMIAAGELSGHLGLVLSNLADHIEQTRKVKSKITQTLIYPAILVLVSIGIIAILLTLIIPNIIEQFVSYDKVLPLSTRVLMVTSHWIEDNIVSIIIILVIFSFSIYGISKIRKINMFIESCYLKLPIFGRLIFKLNISRYMRMMAILSSNGVNLIRTMDVSTGVVTNLYIKQRLDDAVTLVSEGGSLSSSLSNSRMFSPMTIHMIASGERSGKLDEVLKKITDIQEQEIIEEINVFVILLEPVIMISMASFIFFIVLAIFQPILEMNNLIF</sequence>
<protein>
    <submittedName>
        <fullName evidence="10">General secretion pathway protein</fullName>
    </submittedName>
</protein>
<dbReference type="RefSeq" id="WP_013649356.1">
    <property type="nucleotide sequence ID" value="NZ_CGBR01000014.1"/>
</dbReference>
<dbReference type="Proteomes" id="UP000048841">
    <property type="component" value="Unassembled WGS sequence"/>
</dbReference>
<organism evidence="10 11">
    <name type="scientific">Yersinia enterocolitica</name>
    <dbReference type="NCBI Taxonomy" id="630"/>
    <lineage>
        <taxon>Bacteria</taxon>
        <taxon>Pseudomonadati</taxon>
        <taxon>Pseudomonadota</taxon>
        <taxon>Gammaproteobacteria</taxon>
        <taxon>Enterobacterales</taxon>
        <taxon>Yersiniaceae</taxon>
        <taxon>Yersinia</taxon>
    </lineage>
</organism>
<evidence type="ECO:0000256" key="6">
    <source>
        <dbReference type="ARBA" id="ARBA00022989"/>
    </source>
</evidence>
<evidence type="ECO:0000256" key="7">
    <source>
        <dbReference type="ARBA" id="ARBA00023136"/>
    </source>
</evidence>
<dbReference type="PRINTS" id="PR00812">
    <property type="entry name" value="BCTERIALGSPF"/>
</dbReference>